<feature type="chain" id="PRO_5046621941" evidence="2">
    <location>
        <begin position="30"/>
        <end position="608"/>
    </location>
</feature>
<dbReference type="InterPro" id="IPR011050">
    <property type="entry name" value="Pectin_lyase_fold/virulence"/>
</dbReference>
<proteinExistence type="predicted"/>
<gene>
    <name evidence="3" type="ORF">H9624_13885</name>
</gene>
<feature type="region of interest" description="Disordered" evidence="1">
    <location>
        <begin position="324"/>
        <end position="382"/>
    </location>
</feature>
<dbReference type="InterPro" id="IPR028994">
    <property type="entry name" value="Integrin_alpha_N"/>
</dbReference>
<keyword evidence="4" id="KW-1185">Reference proteome</keyword>
<dbReference type="Gene3D" id="2.160.20.10">
    <property type="entry name" value="Single-stranded right-handed beta-helix, Pectin lyase-like"/>
    <property type="match status" value="1"/>
</dbReference>
<dbReference type="EMBL" id="JACSPO010000010">
    <property type="protein sequence ID" value="MBD8063411.1"/>
    <property type="molecule type" value="Genomic_DNA"/>
</dbReference>
<keyword evidence="2" id="KW-0732">Signal</keyword>
<dbReference type="InterPro" id="IPR006626">
    <property type="entry name" value="PbH1"/>
</dbReference>
<sequence length="608" mass="64338">MDIRVNTAVVAALAALILAAPTPAAPATAAETATQCPAPTVTVSTMPELQAAVDEAGPGDVVVMEPGRYDGNLTIERSGAKANPIWLCGPRDAVLDGGTVRSGRVVRLADADHWRLVGFTVTNGLKGITVSAVNSSVLSDLRVHHIGNEAIHLLSGSTDNVVRDSEIHDTGLMNEMFGEGVYIGTARDNWGTNGVDYSNRNQVIGNTIYDTTAESVDIKEGTKDGVIRGNVLDGAGIVGQADSWVTVKGQRYLVEGNVGFNAPLHGFESHKIRTDGAVLRGGEDNRFVGNTAHHDGAGYAFYTRGLAGVEVACDNVVVGSGRVSDLPCTPDGDGPEPSPTPSPTPTPTPTPTPSPTPSPSPTPTPSPSPEPTSARPPSPLTGRAATFYLADSWSPWADTVFSYGRTTDEVLIGDWDGDGRDSVTIRRGAEYHVSNRLGGAAERVVRYGRPNDVVLVGDWDGDGTDTLAVRRGREFHIRNSMTPGPATTVVTYGGRGDVVLVGDWDGDRADTLAVRRGRDYHVRNSMTGGPADVVVTYGRPADVVLVGDWDGDRADTFAVRRGRIYHVKNAMSGGDADIVQSYGRPSDEVLVGDWDGDRTDTLGLRRDR</sequence>
<dbReference type="SUPFAM" id="SSF69318">
    <property type="entry name" value="Integrin alpha N-terminal domain"/>
    <property type="match status" value="1"/>
</dbReference>
<protein>
    <submittedName>
        <fullName evidence="3">Right-handed parallel beta-helix repeat-containing protein</fullName>
    </submittedName>
</protein>
<dbReference type="InterPro" id="IPR051441">
    <property type="entry name" value="SelW_related"/>
</dbReference>
<dbReference type="PANTHER" id="PTHR15124">
    <property type="entry name" value="SELENOPROTEIN W"/>
    <property type="match status" value="1"/>
</dbReference>
<dbReference type="SUPFAM" id="SSF51126">
    <property type="entry name" value="Pectin lyase-like"/>
    <property type="match status" value="1"/>
</dbReference>
<feature type="compositionally biased region" description="Pro residues" evidence="1">
    <location>
        <begin position="336"/>
        <end position="379"/>
    </location>
</feature>
<feature type="signal peptide" evidence="2">
    <location>
        <begin position="1"/>
        <end position="29"/>
    </location>
</feature>
<evidence type="ECO:0000313" key="4">
    <source>
        <dbReference type="Proteomes" id="UP000661894"/>
    </source>
</evidence>
<dbReference type="SMART" id="SM00710">
    <property type="entry name" value="PbH1"/>
    <property type="match status" value="5"/>
</dbReference>
<comment type="caution">
    <text evidence="3">The sequence shown here is derived from an EMBL/GenBank/DDBJ whole genome shotgun (WGS) entry which is preliminary data.</text>
</comment>
<evidence type="ECO:0000313" key="3">
    <source>
        <dbReference type="EMBL" id="MBD8063411.1"/>
    </source>
</evidence>
<evidence type="ECO:0000256" key="2">
    <source>
        <dbReference type="SAM" id="SignalP"/>
    </source>
</evidence>
<organism evidence="3 4">
    <name type="scientific">Oceanitalea stevensii</name>
    <dbReference type="NCBI Taxonomy" id="2763072"/>
    <lineage>
        <taxon>Bacteria</taxon>
        <taxon>Bacillati</taxon>
        <taxon>Actinomycetota</taxon>
        <taxon>Actinomycetes</taxon>
        <taxon>Micrococcales</taxon>
        <taxon>Bogoriellaceae</taxon>
        <taxon>Georgenia</taxon>
    </lineage>
</organism>
<dbReference type="InterPro" id="IPR012334">
    <property type="entry name" value="Pectin_lyas_fold"/>
</dbReference>
<evidence type="ECO:0000256" key="1">
    <source>
        <dbReference type="SAM" id="MobiDB-lite"/>
    </source>
</evidence>
<dbReference type="PANTHER" id="PTHR15124:SF27">
    <property type="entry name" value="MIGRATION AND INVASION ENHANCER 1"/>
    <property type="match status" value="1"/>
</dbReference>
<accession>A0ABR8Z522</accession>
<reference evidence="3 4" key="1">
    <citation type="submission" date="2020-08" db="EMBL/GenBank/DDBJ databases">
        <title>A Genomic Blueprint of the Chicken Gut Microbiome.</title>
        <authorList>
            <person name="Gilroy R."/>
            <person name="Ravi A."/>
            <person name="Getino M."/>
            <person name="Pursley I."/>
            <person name="Horton D.L."/>
            <person name="Alikhan N.-F."/>
            <person name="Baker D."/>
            <person name="Gharbi K."/>
            <person name="Hall N."/>
            <person name="Watson M."/>
            <person name="Adriaenssens E.M."/>
            <person name="Foster-Nyarko E."/>
            <person name="Jarju S."/>
            <person name="Secka A."/>
            <person name="Antonio M."/>
            <person name="Oren A."/>
            <person name="Chaudhuri R."/>
            <person name="La Ragione R.M."/>
            <person name="Hildebrand F."/>
            <person name="Pallen M.J."/>
        </authorList>
    </citation>
    <scope>NUCLEOTIDE SEQUENCE [LARGE SCALE GENOMIC DNA]</scope>
    <source>
        <strain evidence="3 4">Sa1BUA1</strain>
    </source>
</reference>
<dbReference type="Proteomes" id="UP000661894">
    <property type="component" value="Unassembled WGS sequence"/>
</dbReference>
<name>A0ABR8Z522_9MICO</name>
<dbReference type="RefSeq" id="WP_251840509.1">
    <property type="nucleotide sequence ID" value="NZ_JACSPO010000010.1"/>
</dbReference>